<reference evidence="2" key="1">
    <citation type="submission" date="2022-09" db="EMBL/GenBank/DDBJ databases">
        <title>Intensive care unit water sources are persistently colonized with multi-drug resistant bacteria and are the site of extensive horizontal gene transfer of antibiotic resistance genes.</title>
        <authorList>
            <person name="Diorio-Toth L."/>
        </authorList>
    </citation>
    <scope>NUCLEOTIDE SEQUENCE</scope>
    <source>
        <strain evidence="2">GD03676</strain>
    </source>
</reference>
<dbReference type="Proteomes" id="UP001161276">
    <property type="component" value="Unassembled WGS sequence"/>
</dbReference>
<accession>A0AA42WDZ9</accession>
<gene>
    <name evidence="2" type="ORF">N5K24_19885</name>
</gene>
<feature type="transmembrane region" description="Helical" evidence="1">
    <location>
        <begin position="128"/>
        <end position="154"/>
    </location>
</feature>
<dbReference type="EMBL" id="JAOCKG010000009">
    <property type="protein sequence ID" value="MDH2052673.1"/>
    <property type="molecule type" value="Genomic_DNA"/>
</dbReference>
<evidence type="ECO:0000313" key="3">
    <source>
        <dbReference type="Proteomes" id="UP001161276"/>
    </source>
</evidence>
<keyword evidence="1" id="KW-0812">Transmembrane</keyword>
<sequence length="168" mass="17149">MPPTAIKWLASIAFGLLVGRAAYGMVNPLLILAFGLNGPAAGADVAAEAATVDKLQLAGGIITLLLTIAVAAALVRVPNMRRLIGWGCALLGISLLLTVPMSLLTMDFPAHDAATVGARAANDANTALFFWALIFGLPYVGGGLALTIAGVILIRKNPGLAEPSPARP</sequence>
<feature type="transmembrane region" description="Helical" evidence="1">
    <location>
        <begin position="84"/>
        <end position="108"/>
    </location>
</feature>
<keyword evidence="1" id="KW-1133">Transmembrane helix</keyword>
<dbReference type="RefSeq" id="WP_280028164.1">
    <property type="nucleotide sequence ID" value="NZ_CBDEUO010000021.1"/>
</dbReference>
<keyword evidence="1" id="KW-0472">Membrane</keyword>
<organism evidence="2 3">
    <name type="scientific">Achromobacter marplatensis</name>
    <dbReference type="NCBI Taxonomy" id="470868"/>
    <lineage>
        <taxon>Bacteria</taxon>
        <taxon>Pseudomonadati</taxon>
        <taxon>Pseudomonadota</taxon>
        <taxon>Betaproteobacteria</taxon>
        <taxon>Burkholderiales</taxon>
        <taxon>Alcaligenaceae</taxon>
        <taxon>Achromobacter</taxon>
    </lineage>
</organism>
<comment type="caution">
    <text evidence="2">The sequence shown here is derived from an EMBL/GenBank/DDBJ whole genome shotgun (WGS) entry which is preliminary data.</text>
</comment>
<protein>
    <submittedName>
        <fullName evidence="2">Uncharacterized protein</fullName>
    </submittedName>
</protein>
<proteinExistence type="predicted"/>
<dbReference type="AlphaFoldDB" id="A0AA42WDZ9"/>
<feature type="transmembrane region" description="Helical" evidence="1">
    <location>
        <begin position="57"/>
        <end position="77"/>
    </location>
</feature>
<evidence type="ECO:0000256" key="1">
    <source>
        <dbReference type="SAM" id="Phobius"/>
    </source>
</evidence>
<evidence type="ECO:0000313" key="2">
    <source>
        <dbReference type="EMBL" id="MDH2052673.1"/>
    </source>
</evidence>
<name>A0AA42WDZ9_9BURK</name>